<keyword evidence="7 9" id="KW-0496">Mitochondrion</keyword>
<dbReference type="PIRSF" id="PIRSF007871">
    <property type="entry name" value="Cox20"/>
    <property type="match status" value="1"/>
</dbReference>
<gene>
    <name evidence="11" type="primary">COX20</name>
    <name evidence="11" type="ORF">ATY40_BA7502238</name>
</gene>
<comment type="function">
    <text evidence="9">Involved in the assembly of the cytochrome c oxidase complex.</text>
</comment>
<evidence type="ECO:0000256" key="1">
    <source>
        <dbReference type="ARBA" id="ARBA00004273"/>
    </source>
</evidence>
<comment type="subcellular location">
    <subcellularLocation>
        <location evidence="1 9">Mitochondrion inner membrane</location>
    </subcellularLocation>
</comment>
<dbReference type="OrthoDB" id="14603at2759"/>
<evidence type="ECO:0000256" key="4">
    <source>
        <dbReference type="ARBA" id="ARBA00022692"/>
    </source>
</evidence>
<evidence type="ECO:0000256" key="8">
    <source>
        <dbReference type="ARBA" id="ARBA00023136"/>
    </source>
</evidence>
<dbReference type="PANTHER" id="PTHR31586">
    <property type="entry name" value="CYTOCHROME C OXIDASE PROTEIN 20"/>
    <property type="match status" value="1"/>
</dbReference>
<evidence type="ECO:0000256" key="6">
    <source>
        <dbReference type="ARBA" id="ARBA00022989"/>
    </source>
</evidence>
<reference evidence="11 12" key="1">
    <citation type="submission" date="2016-02" db="EMBL/GenBank/DDBJ databases">
        <title>Comparative genomic and transcriptomic foundation for Pichia pastoris.</title>
        <authorList>
            <person name="Love K.R."/>
            <person name="Shah K.A."/>
            <person name="Whittaker C.A."/>
            <person name="Wu J."/>
            <person name="Bartlett M.C."/>
            <person name="Ma D."/>
            <person name="Leeson R.L."/>
            <person name="Priest M."/>
            <person name="Young S.K."/>
            <person name="Love J.C."/>
        </authorList>
    </citation>
    <scope>NUCLEOTIDE SEQUENCE [LARGE SCALE GENOMIC DNA]</scope>
    <source>
        <strain evidence="11 12">ATCC 28485</strain>
    </source>
</reference>
<protein>
    <recommendedName>
        <fullName evidence="3 9">Cytochrome c oxidase assembly protein COX20, mitochondrial</fullName>
    </recommendedName>
</protein>
<name>A0A1B2JA45_PICPA</name>
<dbReference type="GO" id="GO:0033617">
    <property type="term" value="P:mitochondrial respiratory chain complex IV assembly"/>
    <property type="evidence" value="ECO:0007669"/>
    <property type="project" value="InterPro"/>
</dbReference>
<dbReference type="PANTHER" id="PTHR31586:SF1">
    <property type="entry name" value="CYTOCHROME C OXIDASE ASSEMBLY PROTEIN COX20, MITOCHONDRIAL"/>
    <property type="match status" value="1"/>
</dbReference>
<keyword evidence="12" id="KW-1185">Reference proteome</keyword>
<organism evidence="11 12">
    <name type="scientific">Komagataella pastoris</name>
    <name type="common">Yeast</name>
    <name type="synonym">Pichia pastoris</name>
    <dbReference type="NCBI Taxonomy" id="4922"/>
    <lineage>
        <taxon>Eukaryota</taxon>
        <taxon>Fungi</taxon>
        <taxon>Dikarya</taxon>
        <taxon>Ascomycota</taxon>
        <taxon>Saccharomycotina</taxon>
        <taxon>Pichiomycetes</taxon>
        <taxon>Pichiales</taxon>
        <taxon>Pichiaceae</taxon>
        <taxon>Komagataella</taxon>
    </lineage>
</organism>
<comment type="similarity">
    <text evidence="2 9">Belongs to the COX20 family.</text>
</comment>
<proteinExistence type="inferred from homology"/>
<dbReference type="EMBL" id="CP014585">
    <property type="protein sequence ID" value="ANZ74879.1"/>
    <property type="molecule type" value="Genomic_DNA"/>
</dbReference>
<evidence type="ECO:0000256" key="9">
    <source>
        <dbReference type="PIRNR" id="PIRNR007871"/>
    </source>
</evidence>
<evidence type="ECO:0000256" key="3">
    <source>
        <dbReference type="ARBA" id="ARBA00017689"/>
    </source>
</evidence>
<keyword evidence="4" id="KW-0812">Transmembrane</keyword>
<keyword evidence="8 9" id="KW-0472">Membrane</keyword>
<accession>A0A1B2JA45</accession>
<keyword evidence="5 9" id="KW-0999">Mitochondrion inner membrane</keyword>
<evidence type="ECO:0000256" key="5">
    <source>
        <dbReference type="ARBA" id="ARBA00022792"/>
    </source>
</evidence>
<keyword evidence="6" id="KW-1133">Transmembrane helix</keyword>
<evidence type="ECO:0000256" key="7">
    <source>
        <dbReference type="ARBA" id="ARBA00023128"/>
    </source>
</evidence>
<dbReference type="Pfam" id="PF12597">
    <property type="entry name" value="Cox20"/>
    <property type="match status" value="1"/>
</dbReference>
<evidence type="ECO:0000256" key="2">
    <source>
        <dbReference type="ARBA" id="ARBA00009575"/>
    </source>
</evidence>
<dbReference type="GO" id="GO:0005743">
    <property type="term" value="C:mitochondrial inner membrane"/>
    <property type="evidence" value="ECO:0007669"/>
    <property type="project" value="UniProtKB-SubCell"/>
</dbReference>
<feature type="region of interest" description="Disordered" evidence="10">
    <location>
        <begin position="1"/>
        <end position="29"/>
    </location>
</feature>
<feature type="compositionally biased region" description="Basic and acidic residues" evidence="10">
    <location>
        <begin position="11"/>
        <end position="21"/>
    </location>
</feature>
<dbReference type="InterPro" id="IPR022533">
    <property type="entry name" value="Cox20"/>
</dbReference>
<evidence type="ECO:0000256" key="10">
    <source>
        <dbReference type="SAM" id="MobiDB-lite"/>
    </source>
</evidence>
<sequence>MAWWPFSNKENSQEKQQKEPEPEPLYLDELPPKFDDSKQAVPVPSTSPLKQAVNKISIEDFSPANLITIPCFREAGLSGFTVMAVFGSITFLYHKNIQKTTNWAFGGFLLGSIFGWEQCNSIRRKSMMTAQIAKESLEQRKQQELRNKIK</sequence>
<dbReference type="AlphaFoldDB" id="A0A1B2JA45"/>
<evidence type="ECO:0000313" key="11">
    <source>
        <dbReference type="EMBL" id="ANZ74879.1"/>
    </source>
</evidence>
<dbReference type="Proteomes" id="UP000094565">
    <property type="component" value="Chromosome 2"/>
</dbReference>
<evidence type="ECO:0000313" key="12">
    <source>
        <dbReference type="Proteomes" id="UP000094565"/>
    </source>
</evidence>